<dbReference type="PANTHER" id="PTHR13237:SF9">
    <property type="entry name" value="NEUROGUIDIN"/>
    <property type="match status" value="1"/>
</dbReference>
<organism evidence="2 3">
    <name type="scientific">Ascoidea rubescens DSM 1968</name>
    <dbReference type="NCBI Taxonomy" id="1344418"/>
    <lineage>
        <taxon>Eukaryota</taxon>
        <taxon>Fungi</taxon>
        <taxon>Dikarya</taxon>
        <taxon>Ascomycota</taxon>
        <taxon>Saccharomycotina</taxon>
        <taxon>Saccharomycetes</taxon>
        <taxon>Ascoideaceae</taxon>
        <taxon>Ascoidea</taxon>
    </lineage>
</organism>
<proteinExistence type="predicted"/>
<dbReference type="AlphaFoldDB" id="A0A1D2VRB2"/>
<evidence type="ECO:0000313" key="2">
    <source>
        <dbReference type="EMBL" id="ODV64118.1"/>
    </source>
</evidence>
<dbReference type="STRING" id="1344418.A0A1D2VRB2"/>
<feature type="compositionally biased region" description="Low complexity" evidence="1">
    <location>
        <begin position="326"/>
        <end position="338"/>
    </location>
</feature>
<dbReference type="RefSeq" id="XP_020050425.1">
    <property type="nucleotide sequence ID" value="XM_020191247.1"/>
</dbReference>
<feature type="compositionally biased region" description="Acidic residues" evidence="1">
    <location>
        <begin position="171"/>
        <end position="184"/>
    </location>
</feature>
<dbReference type="OrthoDB" id="203440at2759"/>
<dbReference type="EMBL" id="KV454475">
    <property type="protein sequence ID" value="ODV64118.1"/>
    <property type="molecule type" value="Genomic_DNA"/>
</dbReference>
<dbReference type="PANTHER" id="PTHR13237">
    <property type="entry name" value="SOMETHING ABOUT SILENCING PROTEIN 10-RELATED"/>
    <property type="match status" value="1"/>
</dbReference>
<evidence type="ECO:0000313" key="3">
    <source>
        <dbReference type="Proteomes" id="UP000095038"/>
    </source>
</evidence>
<dbReference type="GO" id="GO:0000480">
    <property type="term" value="P:endonucleolytic cleavage in 5'-ETS of tricistronic rRNA transcript (SSU-rRNA, 5.8S rRNA, LSU-rRNA)"/>
    <property type="evidence" value="ECO:0007669"/>
    <property type="project" value="EnsemblFungi"/>
</dbReference>
<dbReference type="GO" id="GO:0032040">
    <property type="term" value="C:small-subunit processome"/>
    <property type="evidence" value="ECO:0007669"/>
    <property type="project" value="EnsemblFungi"/>
</dbReference>
<evidence type="ECO:0000256" key="1">
    <source>
        <dbReference type="SAM" id="MobiDB-lite"/>
    </source>
</evidence>
<feature type="region of interest" description="Disordered" evidence="1">
    <location>
        <begin position="270"/>
        <end position="360"/>
    </location>
</feature>
<reference evidence="3" key="1">
    <citation type="submission" date="2016-05" db="EMBL/GenBank/DDBJ databases">
        <title>Comparative genomics of biotechnologically important yeasts.</title>
        <authorList>
            <consortium name="DOE Joint Genome Institute"/>
            <person name="Riley R."/>
            <person name="Haridas S."/>
            <person name="Wolfe K.H."/>
            <person name="Lopes M.R."/>
            <person name="Hittinger C.T."/>
            <person name="Goker M."/>
            <person name="Salamov A."/>
            <person name="Wisecaver J."/>
            <person name="Long T.M."/>
            <person name="Aerts A.L."/>
            <person name="Barry K."/>
            <person name="Choi C."/>
            <person name="Clum A."/>
            <person name="Coughlan A.Y."/>
            <person name="Deshpande S."/>
            <person name="Douglass A.P."/>
            <person name="Hanson S.J."/>
            <person name="Klenk H.-P."/>
            <person name="Labutti K."/>
            <person name="Lapidus A."/>
            <person name="Lindquist E."/>
            <person name="Lipzen A."/>
            <person name="Meier-Kolthoff J.P."/>
            <person name="Ohm R.A."/>
            <person name="Otillar R.P."/>
            <person name="Pangilinan J."/>
            <person name="Peng Y."/>
            <person name="Rokas A."/>
            <person name="Rosa C.A."/>
            <person name="Scheuner C."/>
            <person name="Sibirny A.A."/>
            <person name="Slot J.C."/>
            <person name="Stielow J.B."/>
            <person name="Sun H."/>
            <person name="Kurtzman C.P."/>
            <person name="Blackwell M."/>
            <person name="Grigoriev I.V."/>
            <person name="Jeffries T.W."/>
        </authorList>
    </citation>
    <scope>NUCLEOTIDE SEQUENCE [LARGE SCALE GENOMIC DNA]</scope>
    <source>
        <strain evidence="3">DSM 1968</strain>
    </source>
</reference>
<dbReference type="InParanoid" id="A0A1D2VRB2"/>
<gene>
    <name evidence="2" type="ORF">ASCRUDRAFT_5991</name>
</gene>
<protein>
    <submittedName>
        <fullName evidence="2">Uncharacterized protein</fullName>
    </submittedName>
</protein>
<dbReference type="Proteomes" id="UP000095038">
    <property type="component" value="Unassembled WGS sequence"/>
</dbReference>
<sequence length="360" mass="40782">MALDLDQLLVKMTASVEKACASQKNASGLLQKDKIPKLVEDLLLESEKNKNNKLKGMSLLALKNSSLLSYINNLALIILSKVELLDHHLEKSDENTKDGEKGVEIEKILNKSIENTVTQRVILERGVKSLEKKLNYQFDKIVNTYKRMEKDSQELDKKPKSIASQSINENDSSDNDGDSDSDDELNFKPDTQSLIKTIKSTSEKENVSTSNLNEKYKPPRISAVAPPTSNKDSLDKPMKSKNKRIQSMDEYLKEYGNAPLLEASIGSTIVNHGRGGVKTNRDREKEREIQDYEENNFVRLPSSKSQRKKSGRESRQKQLNVFGGEDFSIFNNSKSFKSSDFKRKRSDNSSSAWSKAKRRR</sequence>
<feature type="compositionally biased region" description="Basic and acidic residues" evidence="1">
    <location>
        <begin position="150"/>
        <end position="159"/>
    </location>
</feature>
<dbReference type="GO" id="GO:0000447">
    <property type="term" value="P:endonucleolytic cleavage in ITS1 to separate SSU-rRNA from 5.8S rRNA and LSU-rRNA from tricistronic rRNA transcript (SSU-rRNA, 5.8S rRNA, LSU-rRNA)"/>
    <property type="evidence" value="ECO:0007669"/>
    <property type="project" value="EnsemblFungi"/>
</dbReference>
<dbReference type="FunCoup" id="A0A1D2VRB2">
    <property type="interactions" value="1128"/>
</dbReference>
<dbReference type="GeneID" id="30964883"/>
<name>A0A1D2VRB2_9ASCO</name>
<feature type="region of interest" description="Disordered" evidence="1">
    <location>
        <begin position="150"/>
        <end position="241"/>
    </location>
</feature>
<feature type="compositionally biased region" description="Polar residues" evidence="1">
    <location>
        <begin position="189"/>
        <end position="200"/>
    </location>
</feature>
<accession>A0A1D2VRB2</accession>
<feature type="compositionally biased region" description="Basic and acidic residues" evidence="1">
    <location>
        <begin position="279"/>
        <end position="290"/>
    </location>
</feature>
<keyword evidence="3" id="KW-1185">Reference proteome</keyword>